<protein>
    <submittedName>
        <fullName evidence="3">Uncharacterized protein</fullName>
    </submittedName>
</protein>
<feature type="region of interest" description="Disordered" evidence="2">
    <location>
        <begin position="46"/>
        <end position="67"/>
    </location>
</feature>
<dbReference type="InterPro" id="IPR002406">
    <property type="entry name" value="C_natriurtcpep"/>
</dbReference>
<reference evidence="3" key="1">
    <citation type="submission" date="2025-08" db="UniProtKB">
        <authorList>
            <consortium name="Ensembl"/>
        </authorList>
    </citation>
    <scope>IDENTIFICATION</scope>
</reference>
<dbReference type="GO" id="GO:0097746">
    <property type="term" value="P:blood vessel diameter maintenance"/>
    <property type="evidence" value="ECO:0007669"/>
    <property type="project" value="UniProtKB-KW"/>
</dbReference>
<dbReference type="GO" id="GO:0005179">
    <property type="term" value="F:hormone activity"/>
    <property type="evidence" value="ECO:0007669"/>
    <property type="project" value="InterPro"/>
</dbReference>
<evidence type="ECO:0000313" key="3">
    <source>
        <dbReference type="Ensembl" id="ENSEBUP00000006923.1"/>
    </source>
</evidence>
<dbReference type="AlphaFoldDB" id="A0A8C4NHV1"/>
<organism evidence="3 4">
    <name type="scientific">Eptatretus burgeri</name>
    <name type="common">Inshore hagfish</name>
    <dbReference type="NCBI Taxonomy" id="7764"/>
    <lineage>
        <taxon>Eukaryota</taxon>
        <taxon>Metazoa</taxon>
        <taxon>Chordata</taxon>
        <taxon>Craniata</taxon>
        <taxon>Vertebrata</taxon>
        <taxon>Cyclostomata</taxon>
        <taxon>Myxini</taxon>
        <taxon>Myxiniformes</taxon>
        <taxon>Myxinidae</taxon>
        <taxon>Eptatretinae</taxon>
        <taxon>Eptatretus</taxon>
    </lineage>
</organism>
<evidence type="ECO:0000256" key="2">
    <source>
        <dbReference type="SAM" id="MobiDB-lite"/>
    </source>
</evidence>
<keyword evidence="4" id="KW-1185">Reference proteome</keyword>
<dbReference type="PRINTS" id="PR00713">
    <property type="entry name" value="CNATPEPTIDE"/>
</dbReference>
<name>A0A8C4NHV1_EPTBU</name>
<evidence type="ECO:0000313" key="4">
    <source>
        <dbReference type="Proteomes" id="UP000694388"/>
    </source>
</evidence>
<accession>A0A8C4NHV1</accession>
<sequence>MLSNLPTPLQFLFPFPTQDWLQYSDEASPDYAETSESLWMESPEIDVEGDQAETAPRVSRALSGGSRPVSAGMWRQLLNDFVSNSRRFRGRTKKGPGRGCFGGKLDLSFGGSLHRPDPWGELLISICPSLDMPHGCSRSYRDRGSCKS</sequence>
<evidence type="ECO:0000256" key="1">
    <source>
        <dbReference type="ARBA" id="ARBA00022858"/>
    </source>
</evidence>
<keyword evidence="1" id="KW-0838">Vasoactive</keyword>
<dbReference type="GO" id="GO:0005576">
    <property type="term" value="C:extracellular region"/>
    <property type="evidence" value="ECO:0007669"/>
    <property type="project" value="InterPro"/>
</dbReference>
<dbReference type="Proteomes" id="UP000694388">
    <property type="component" value="Unplaced"/>
</dbReference>
<proteinExistence type="predicted"/>
<dbReference type="Ensembl" id="ENSEBUT00000007388.1">
    <property type="protein sequence ID" value="ENSEBUP00000006923.1"/>
    <property type="gene ID" value="ENSEBUG00000004546.1"/>
</dbReference>
<reference evidence="3" key="2">
    <citation type="submission" date="2025-09" db="UniProtKB">
        <authorList>
            <consortium name="Ensembl"/>
        </authorList>
    </citation>
    <scope>IDENTIFICATION</scope>
</reference>